<evidence type="ECO:0000313" key="2">
    <source>
        <dbReference type="Proteomes" id="UP001234989"/>
    </source>
</evidence>
<proteinExistence type="predicted"/>
<dbReference type="PANTHER" id="PTHR37984:SF5">
    <property type="entry name" value="PROTEIN NYNRIN-LIKE"/>
    <property type="match status" value="1"/>
</dbReference>
<dbReference type="FunFam" id="3.30.70.270:FF:000020">
    <property type="entry name" value="Transposon Tf2-6 polyprotein-like Protein"/>
    <property type="match status" value="1"/>
</dbReference>
<dbReference type="Gene3D" id="3.30.70.270">
    <property type="match status" value="2"/>
</dbReference>
<dbReference type="InterPro" id="IPR043128">
    <property type="entry name" value="Rev_trsase/Diguanyl_cyclase"/>
</dbReference>
<dbReference type="InterPro" id="IPR043502">
    <property type="entry name" value="DNA/RNA_pol_sf"/>
</dbReference>
<dbReference type="Proteomes" id="UP001234989">
    <property type="component" value="Chromosome 4"/>
</dbReference>
<dbReference type="InterPro" id="IPR050951">
    <property type="entry name" value="Retrovirus_Pol_polyprotein"/>
</dbReference>
<dbReference type="EMBL" id="CP133615">
    <property type="protein sequence ID" value="WMV24597.1"/>
    <property type="molecule type" value="Genomic_DNA"/>
</dbReference>
<name>A0AAF0QIX2_SOLVR</name>
<protein>
    <recommendedName>
        <fullName evidence="3">Reverse transcriptase/retrotransposon-derived protein RNase H-like domain-containing protein</fullName>
    </recommendedName>
</protein>
<gene>
    <name evidence="1" type="ORF">MTR67_017982</name>
</gene>
<reference evidence="1" key="1">
    <citation type="submission" date="2023-08" db="EMBL/GenBank/DDBJ databases">
        <title>A de novo genome assembly of Solanum verrucosum Schlechtendal, a Mexican diploid species geographically isolated from the other diploid A-genome species in potato relatives.</title>
        <authorList>
            <person name="Hosaka K."/>
        </authorList>
    </citation>
    <scope>NUCLEOTIDE SEQUENCE</scope>
    <source>
        <tissue evidence="1">Young leaves</tissue>
    </source>
</reference>
<dbReference type="PANTHER" id="PTHR37984">
    <property type="entry name" value="PROTEIN CBG26694"/>
    <property type="match status" value="1"/>
</dbReference>
<accession>A0AAF0QIX2</accession>
<keyword evidence="2" id="KW-1185">Reference proteome</keyword>
<organism evidence="1 2">
    <name type="scientific">Solanum verrucosum</name>
    <dbReference type="NCBI Taxonomy" id="315347"/>
    <lineage>
        <taxon>Eukaryota</taxon>
        <taxon>Viridiplantae</taxon>
        <taxon>Streptophyta</taxon>
        <taxon>Embryophyta</taxon>
        <taxon>Tracheophyta</taxon>
        <taxon>Spermatophyta</taxon>
        <taxon>Magnoliopsida</taxon>
        <taxon>eudicotyledons</taxon>
        <taxon>Gunneridae</taxon>
        <taxon>Pentapetalae</taxon>
        <taxon>asterids</taxon>
        <taxon>lamiids</taxon>
        <taxon>Solanales</taxon>
        <taxon>Solanaceae</taxon>
        <taxon>Solanoideae</taxon>
        <taxon>Solaneae</taxon>
        <taxon>Solanum</taxon>
    </lineage>
</organism>
<dbReference type="AlphaFoldDB" id="A0AAF0QIX2"/>
<sequence>MGHLRVVLQRLREEKLYAKYEKCEFWLREVAFLGHVVSGDGIKVDPKKTDVISNWPRPLTPSDIRSFLGLAGYYRRFLNGFSSIASPMTKLTQKKAMFEWTNECERSFQTLKDKLVFAPI</sequence>
<dbReference type="SUPFAM" id="SSF56672">
    <property type="entry name" value="DNA/RNA polymerases"/>
    <property type="match status" value="1"/>
</dbReference>
<evidence type="ECO:0000313" key="1">
    <source>
        <dbReference type="EMBL" id="WMV24597.1"/>
    </source>
</evidence>
<evidence type="ECO:0008006" key="3">
    <source>
        <dbReference type="Google" id="ProtNLM"/>
    </source>
</evidence>